<name>A0A938XQD2_9FIRM</name>
<proteinExistence type="predicted"/>
<dbReference type="GO" id="GO:0043937">
    <property type="term" value="P:regulation of sporulation"/>
    <property type="evidence" value="ECO:0007669"/>
    <property type="project" value="InterPro"/>
</dbReference>
<dbReference type="InterPro" id="IPR036638">
    <property type="entry name" value="HLH_DNA-bd_sf"/>
</dbReference>
<evidence type="ECO:0000313" key="3">
    <source>
        <dbReference type="Proteomes" id="UP000774000"/>
    </source>
</evidence>
<keyword evidence="2" id="KW-0687">Ribonucleoprotein</keyword>
<protein>
    <submittedName>
        <fullName evidence="2">Ribosomal protein S2</fullName>
    </submittedName>
</protein>
<dbReference type="RefSeq" id="WP_204702797.1">
    <property type="nucleotide sequence ID" value="NZ_JAFBDQ010000019.1"/>
</dbReference>
<dbReference type="GO" id="GO:0005840">
    <property type="term" value="C:ribosome"/>
    <property type="evidence" value="ECO:0007669"/>
    <property type="project" value="UniProtKB-KW"/>
</dbReference>
<dbReference type="InterPro" id="IPR018540">
    <property type="entry name" value="Spo0E-like"/>
</dbReference>
<gene>
    <name evidence="2" type="ORF">JOC47_002776</name>
</gene>
<keyword evidence="1" id="KW-0175">Coiled coil</keyword>
<dbReference type="GO" id="GO:0046983">
    <property type="term" value="F:protein dimerization activity"/>
    <property type="evidence" value="ECO:0007669"/>
    <property type="project" value="InterPro"/>
</dbReference>
<accession>A0A938XQD2</accession>
<feature type="coiled-coil region" evidence="1">
    <location>
        <begin position="1"/>
        <end position="31"/>
    </location>
</feature>
<dbReference type="Gene3D" id="4.10.280.10">
    <property type="entry name" value="Helix-loop-helix DNA-binding domain"/>
    <property type="match status" value="1"/>
</dbReference>
<comment type="caution">
    <text evidence="2">The sequence shown here is derived from an EMBL/GenBank/DDBJ whole genome shotgun (WGS) entry which is preliminary data.</text>
</comment>
<reference evidence="2" key="1">
    <citation type="submission" date="2021-01" db="EMBL/GenBank/DDBJ databases">
        <title>Genomic Encyclopedia of Type Strains, Phase IV (KMG-IV): sequencing the most valuable type-strain genomes for metagenomic binning, comparative biology and taxonomic classification.</title>
        <authorList>
            <person name="Goeker M."/>
        </authorList>
    </citation>
    <scope>NUCLEOTIDE SEQUENCE</scope>
    <source>
        <strain evidence="2">DSM 23230</strain>
    </source>
</reference>
<sequence length="49" mass="5853">MNNKAELKKEIEKLRDKLNQASQNNEALSKEEMIKISRKLDELINKFYD</sequence>
<dbReference type="EMBL" id="JAFBDQ010000019">
    <property type="protein sequence ID" value="MBM7557908.1"/>
    <property type="molecule type" value="Genomic_DNA"/>
</dbReference>
<dbReference type="SUPFAM" id="SSF140500">
    <property type="entry name" value="BAS1536-like"/>
    <property type="match status" value="1"/>
</dbReference>
<keyword evidence="3" id="KW-1185">Reference proteome</keyword>
<dbReference type="Proteomes" id="UP000774000">
    <property type="component" value="Unassembled WGS sequence"/>
</dbReference>
<dbReference type="Pfam" id="PF09388">
    <property type="entry name" value="SpoOE-like"/>
    <property type="match status" value="1"/>
</dbReference>
<dbReference type="AlphaFoldDB" id="A0A938XQD2"/>
<dbReference type="InterPro" id="IPR037208">
    <property type="entry name" value="Spo0E-like_sf"/>
</dbReference>
<keyword evidence="2" id="KW-0689">Ribosomal protein</keyword>
<evidence type="ECO:0000256" key="1">
    <source>
        <dbReference type="SAM" id="Coils"/>
    </source>
</evidence>
<organism evidence="2 3">
    <name type="scientific">Halanaerobacter jeridensis</name>
    <dbReference type="NCBI Taxonomy" id="706427"/>
    <lineage>
        <taxon>Bacteria</taxon>
        <taxon>Bacillati</taxon>
        <taxon>Bacillota</taxon>
        <taxon>Clostridia</taxon>
        <taxon>Halanaerobiales</taxon>
        <taxon>Halobacteroidaceae</taxon>
        <taxon>Halanaerobacter</taxon>
    </lineage>
</organism>
<evidence type="ECO:0000313" key="2">
    <source>
        <dbReference type="EMBL" id="MBM7557908.1"/>
    </source>
</evidence>